<dbReference type="SUPFAM" id="SSF82171">
    <property type="entry name" value="DPP6 N-terminal domain-like"/>
    <property type="match status" value="1"/>
</dbReference>
<feature type="region of interest" description="Disordered" evidence="1">
    <location>
        <begin position="984"/>
        <end position="1017"/>
    </location>
</feature>
<dbReference type="Proteomes" id="UP000887023">
    <property type="component" value="Chromosome"/>
</dbReference>
<feature type="region of interest" description="Disordered" evidence="1">
    <location>
        <begin position="29"/>
        <end position="263"/>
    </location>
</feature>
<evidence type="ECO:0000313" key="4">
    <source>
        <dbReference type="Proteomes" id="UP000887023"/>
    </source>
</evidence>
<feature type="compositionally biased region" description="Polar residues" evidence="1">
    <location>
        <begin position="129"/>
        <end position="142"/>
    </location>
</feature>
<evidence type="ECO:0000313" key="3">
    <source>
        <dbReference type="EMBL" id="QXQ13878.1"/>
    </source>
</evidence>
<proteinExistence type="predicted"/>
<reference evidence="3" key="1">
    <citation type="submission" date="2021-07" db="EMBL/GenBank/DDBJ databases">
        <title>Candidatus Kaistella beijingensis sp. nov. isolated from a municipal wastewater treatment plant is involved in sludge foaming.</title>
        <authorList>
            <person name="Song Y."/>
            <person name="Liu S.-J."/>
        </authorList>
    </citation>
    <scope>NUCLEOTIDE SEQUENCE</scope>
    <source>
        <strain evidence="3">DSM 43998</strain>
    </source>
</reference>
<feature type="region of interest" description="Disordered" evidence="1">
    <location>
        <begin position="397"/>
        <end position="422"/>
    </location>
</feature>
<keyword evidence="2" id="KW-0732">Signal</keyword>
<evidence type="ECO:0000256" key="2">
    <source>
        <dbReference type="SAM" id="SignalP"/>
    </source>
</evidence>
<organism evidence="3 4">
    <name type="scientific">Skermania pinensis</name>
    <dbReference type="NCBI Taxonomy" id="39122"/>
    <lineage>
        <taxon>Bacteria</taxon>
        <taxon>Bacillati</taxon>
        <taxon>Actinomycetota</taxon>
        <taxon>Actinomycetes</taxon>
        <taxon>Mycobacteriales</taxon>
        <taxon>Gordoniaceae</taxon>
        <taxon>Skermania</taxon>
    </lineage>
</organism>
<dbReference type="EMBL" id="CP079105">
    <property type="protein sequence ID" value="QXQ13878.1"/>
    <property type="molecule type" value="Genomic_DNA"/>
</dbReference>
<feature type="compositionally biased region" description="Low complexity" evidence="1">
    <location>
        <begin position="984"/>
        <end position="1008"/>
    </location>
</feature>
<feature type="compositionally biased region" description="Basic and acidic residues" evidence="1">
    <location>
        <begin position="80"/>
        <end position="95"/>
    </location>
</feature>
<evidence type="ECO:0000256" key="1">
    <source>
        <dbReference type="SAM" id="MobiDB-lite"/>
    </source>
</evidence>
<accession>A0ABX8S7P8</accession>
<keyword evidence="4" id="KW-1185">Reference proteome</keyword>
<feature type="compositionally biased region" description="Low complexity" evidence="1">
    <location>
        <begin position="29"/>
        <end position="63"/>
    </location>
</feature>
<gene>
    <name evidence="3" type="ORF">KV203_19255</name>
</gene>
<feature type="compositionally biased region" description="Low complexity" evidence="1">
    <location>
        <begin position="410"/>
        <end position="420"/>
    </location>
</feature>
<sequence>MNTNTLRHIKIAASALAVGAAIAAGGSGVAFAEPSDSAGHDSSSSSSDSNGSSDSPRSKSAAADPDEADSAAKQPTAKESPAKESAAKDSATKDSVDEDSAPKGSANQAEPTTDSESETEQPTAEPAPVQSTDPSTATTGSPESEPAPQSVADPVGHSTETGGSVVPVQPDPTTDADPSAPPVATPADPGPQDTATEVAAEPAAPVPFLPQIDPVGPPAVTTPSDSTEPDLAAAADDRASDPATPVDRPELDPSGVFLPGELDLPNYAWTDPDADGGTAFERSESGVTYTNTTDHDQLVVTNGSVAGEEAGPATASRLVHPGDSVAVTPDSADDGAADELKVDVYAARDAAGGVVLEAAFRATAQLGDPQGVVPIYADPRMLRRSDDDIPPVGTAFVATGSSDPTSERIAPAASRSVAAADTGGPETVLRAGAVPGYVVSVLDRPDGTVIVFSSGYSSEPLATGPVSYVTFLRPDGTATTTGPIRDRYRVSSSFLFDDTIKVAPDGTVVFVREDYGPTPQAWTSYVNFVAPDGTVRTSSPIPNGAGGSLTLTPDGTAVVLAIRYEDAVDTEQGGPVFYSKVEDVYYYVTPNGSVRPVAVPGSMPGELGAPPVVTGDGTVVMLTTEFTGDADTWRSYVNFVAPDDAVTTTRSIPGAPAREVTVAPNGTLVVETILFDATGGRTVYLSTVAPDRTVTTSDPIPGGPVGEVVVTPAGVVALATVRYDDAAGTWTTYLTAIGANGSETRQIPGPPDGGLILTPTGRLILATTEPAAQGPLVHLAIVGPNGDISVQTIPGYGNSNTMVGSRTVAVTPDGTIAVAIGTYPIADQPTTLLMILTEDGTPAITRTIPGDTLGILMPAAGLSPDNTLRILTSAFDAETGSNWIYATVISPDDPAGTAVAVLGSPRHAFATSDGGVIVVTDEYDYRTGNYQFLAGVAPGENGGVTALGSSQLQFFSAGQRIFAIAITDNGTDILEIVSAAAADNDSPVVDPPDGGGTAPPVVTPGIPGSKPDAPDRRHRRDQTLSLFSTLFSIAGSEKPGSNWSKAATGLTALQLINQLRHGDYEGFVLTGATTVVGTSLDTQFQAWRAARIFDPETLAKLGKEVGSKAGVLFTVATVVYDQLGRELARTDWSLDGLLMAGNYVWNDPLGALYTAATAPVTYVEHVIEDQIAPVVEEVADTAIEVGDLLAEGAAATWDNILHGKLLS</sequence>
<feature type="signal peptide" evidence="2">
    <location>
        <begin position="1"/>
        <end position="23"/>
    </location>
</feature>
<name>A0ABX8S7P8_9ACTN</name>
<feature type="chain" id="PRO_5047467536" evidence="2">
    <location>
        <begin position="24"/>
        <end position="1207"/>
    </location>
</feature>
<protein>
    <submittedName>
        <fullName evidence="3">Uncharacterized protein</fullName>
    </submittedName>
</protein>
<dbReference type="RefSeq" id="WP_157079906.1">
    <property type="nucleotide sequence ID" value="NZ_CP079105.1"/>
</dbReference>
<feature type="compositionally biased region" description="Low complexity" evidence="1">
    <location>
        <begin position="194"/>
        <end position="203"/>
    </location>
</feature>